<accession>A0A485KYG2</accession>
<organism evidence="4 5">
    <name type="scientific">Aphanomyces stellatus</name>
    <dbReference type="NCBI Taxonomy" id="120398"/>
    <lineage>
        <taxon>Eukaryota</taxon>
        <taxon>Sar</taxon>
        <taxon>Stramenopiles</taxon>
        <taxon>Oomycota</taxon>
        <taxon>Saprolegniomycetes</taxon>
        <taxon>Saprolegniales</taxon>
        <taxon>Verrucalvaceae</taxon>
        <taxon>Aphanomyces</taxon>
    </lineage>
</organism>
<feature type="compositionally biased region" description="Polar residues" evidence="2">
    <location>
        <begin position="1"/>
        <end position="20"/>
    </location>
</feature>
<sequence length="443" mass="50275">MTASISSALRTQVTPKSHNATGFEDDVTKQTSMGMEVERTAPSKLRQPTQYASPPRKIVPNGGGLQRCNSNTFQDENREPKLMRSISDVSDDSSDYASDSSSVFPLTMTPESTRGSFMKMASFSPQTKRTKAAKLRQQLETAEATVDAQAARIMELEDDVAFARADNAALRDILAAAHAQLDQRQAHVDHLTHETKTLQRQVQLVAEEARRAVLQHEKDWTIMYEKQRERIQQLVQANRALDGDLDDCHAALRAWQEQAAHADSRSRSMWQERLEMEYEMVRATAKSQQDAERQQRLDELKALQGMRAVSQSVFKEEGDEEVEVDVVPRRRAAHCIQDADESVEETAEWMMGAWIERQIRSHEEHLAWLETLEHHMEEDSRMYLDALHAAEGSSLDEDAADEEYTSNVLREIDVLLRRSGDVVSIEDTSSFCRIRNVEIKVAC</sequence>
<evidence type="ECO:0000313" key="5">
    <source>
        <dbReference type="Proteomes" id="UP000332933"/>
    </source>
</evidence>
<keyword evidence="1" id="KW-0175">Coiled coil</keyword>
<reference evidence="3" key="2">
    <citation type="submission" date="2019-06" db="EMBL/GenBank/DDBJ databases">
        <title>Genomics analysis of Aphanomyces spp. identifies a new class of oomycete effector associated with host adaptation.</title>
        <authorList>
            <person name="Gaulin E."/>
        </authorList>
    </citation>
    <scope>NUCLEOTIDE SEQUENCE</scope>
    <source>
        <strain evidence="3">CBS 578.67</strain>
    </source>
</reference>
<dbReference type="OrthoDB" id="10286373at2759"/>
<feature type="region of interest" description="Disordered" evidence="2">
    <location>
        <begin position="1"/>
        <end position="110"/>
    </location>
</feature>
<evidence type="ECO:0000313" key="4">
    <source>
        <dbReference type="EMBL" id="VFT89622.1"/>
    </source>
</evidence>
<evidence type="ECO:0000256" key="2">
    <source>
        <dbReference type="SAM" id="MobiDB-lite"/>
    </source>
</evidence>
<gene>
    <name evidence="4" type="primary">Aste57867_12773</name>
    <name evidence="3" type="ORF">As57867_012725</name>
    <name evidence="4" type="ORF">ASTE57867_12773</name>
</gene>
<feature type="coiled-coil region" evidence="1">
    <location>
        <begin position="132"/>
        <end position="173"/>
    </location>
</feature>
<evidence type="ECO:0000256" key="1">
    <source>
        <dbReference type="SAM" id="Coils"/>
    </source>
</evidence>
<dbReference type="AlphaFoldDB" id="A0A485KYG2"/>
<reference evidence="4 5" key="1">
    <citation type="submission" date="2019-03" db="EMBL/GenBank/DDBJ databases">
        <authorList>
            <person name="Gaulin E."/>
            <person name="Dumas B."/>
        </authorList>
    </citation>
    <scope>NUCLEOTIDE SEQUENCE [LARGE SCALE GENOMIC DNA]</scope>
    <source>
        <strain evidence="4">CBS 568.67</strain>
    </source>
</reference>
<dbReference type="EMBL" id="VJMH01005392">
    <property type="protein sequence ID" value="KAF0696478.1"/>
    <property type="molecule type" value="Genomic_DNA"/>
</dbReference>
<proteinExistence type="predicted"/>
<dbReference type="Proteomes" id="UP000332933">
    <property type="component" value="Unassembled WGS sequence"/>
</dbReference>
<name>A0A485KYG2_9STRA</name>
<keyword evidence="5" id="KW-1185">Reference proteome</keyword>
<protein>
    <submittedName>
        <fullName evidence="4">Aste57867_12773 protein</fullName>
    </submittedName>
</protein>
<evidence type="ECO:0000313" key="3">
    <source>
        <dbReference type="EMBL" id="KAF0696478.1"/>
    </source>
</evidence>
<dbReference type="EMBL" id="CAADRA010005413">
    <property type="protein sequence ID" value="VFT89622.1"/>
    <property type="molecule type" value="Genomic_DNA"/>
</dbReference>